<gene>
    <name evidence="1" type="ORF">SEPCBS119000_000104</name>
</gene>
<evidence type="ECO:0000313" key="2">
    <source>
        <dbReference type="Proteomes" id="UP001642502"/>
    </source>
</evidence>
<feature type="non-terminal residue" evidence="1">
    <location>
        <position position="1"/>
    </location>
</feature>
<sequence length="388" mass="43118">LFRSPHAAFVSDEVGETVADRHSAGQSVDIVTTEKQAAPEHGLHHRPGPLHQKLWYQTQLIHVTPKRELRKEVLIEGLAAAAAQHRAASLAAAAAHRKRKREYDDDELLWSRAKVRATMAKCQAHCRHNPFARQDAETSPRQQNLSRLATGAGLLPTPYWWSRLDASGARRRKCSRCCPGGAVVPTRPVCLSCRRESTTNQGEEENMAHLASQGERQTATGHPQTHPCRVTKSCLRRPLHATRQIPTASHNAAESALLGGIVRTASVLWPLLDSAASLQLPRLVRGWAIDQVWQPLAALVADTARLAPEKREAQLYWRRACPRSRPPSTVASLDVRRPTRSVTRAAAGASTLCRQQPPLRGKQSQMLRLAQFRKYTPNDPRLFFGYLS</sequence>
<protein>
    <submittedName>
        <fullName evidence="1">Uncharacterized protein</fullName>
    </submittedName>
</protein>
<comment type="caution">
    <text evidence="1">The sequence shown here is derived from an EMBL/GenBank/DDBJ whole genome shotgun (WGS) entry which is preliminary data.</text>
</comment>
<keyword evidence="2" id="KW-1185">Reference proteome</keyword>
<evidence type="ECO:0000313" key="1">
    <source>
        <dbReference type="EMBL" id="CAK7262680.1"/>
    </source>
</evidence>
<dbReference type="Proteomes" id="UP001642502">
    <property type="component" value="Unassembled WGS sequence"/>
</dbReference>
<name>A0ABP0D398_9PEZI</name>
<dbReference type="EMBL" id="CAWUON010000001">
    <property type="protein sequence ID" value="CAK7262680.1"/>
    <property type="molecule type" value="Genomic_DNA"/>
</dbReference>
<proteinExistence type="predicted"/>
<reference evidence="1 2" key="1">
    <citation type="submission" date="2024-01" db="EMBL/GenBank/DDBJ databases">
        <authorList>
            <person name="Allen C."/>
            <person name="Tagirdzhanova G."/>
        </authorList>
    </citation>
    <scope>NUCLEOTIDE SEQUENCE [LARGE SCALE GENOMIC DNA]</scope>
    <source>
        <strain evidence="1 2">CBS 119000</strain>
    </source>
</reference>
<accession>A0ABP0D398</accession>
<organism evidence="1 2">
    <name type="scientific">Sporothrix epigloea</name>
    <dbReference type="NCBI Taxonomy" id="1892477"/>
    <lineage>
        <taxon>Eukaryota</taxon>
        <taxon>Fungi</taxon>
        <taxon>Dikarya</taxon>
        <taxon>Ascomycota</taxon>
        <taxon>Pezizomycotina</taxon>
        <taxon>Sordariomycetes</taxon>
        <taxon>Sordariomycetidae</taxon>
        <taxon>Ophiostomatales</taxon>
        <taxon>Ophiostomataceae</taxon>
        <taxon>Sporothrix</taxon>
    </lineage>
</organism>